<dbReference type="PANTHER" id="PTHR34541:SF2">
    <property type="entry name" value="OS01G0729900 PROTEIN"/>
    <property type="match status" value="1"/>
</dbReference>
<protein>
    <submittedName>
        <fullName evidence="2">Uncharacterized protein</fullName>
    </submittedName>
</protein>
<sequence length="438" mass="47476">MGGDAAPRPGPRRSDRSGLLRSTPIPDKPSIFHLAFSFDEGPSPFDADAILDIGNRLGRASADFSACLSGMAQQFFRQIPSPFRQDDGGALASNPTDKVVASRSAGIEGFTLVSEQLGECRLPKTSSVRGLQQRGDEDGFDLSGSGCLGRPKGNFNITLNYDSRTNDIEGSLVAKGDLWRAEVSQRGSTSGNDNSPLFLVQLGPVLLVRDSTLLLPVHISKQHLLWYGYDRKNGLHSLCPAIWSMHRRWLFMSMICLNPLACSFMELQFPNGQLTYIAGEGLTHSAFLPAFGGLLQAQGQYPGETCLSFSYKHKFGTQITPLVHLPDKSFSLGIAQTLSWKRSGLMMRPSIQISICPTIGGSNPGVRAELIHSLKEKLSIICGFCRAAHSSAFASLAIGRSKWNGYLGRSGVVIQLETPPNSIGRPNLSIQLNSGFDF</sequence>
<organism evidence="2 3">
    <name type="scientific">Vanilla planifolia</name>
    <name type="common">Vanilla</name>
    <dbReference type="NCBI Taxonomy" id="51239"/>
    <lineage>
        <taxon>Eukaryota</taxon>
        <taxon>Viridiplantae</taxon>
        <taxon>Streptophyta</taxon>
        <taxon>Embryophyta</taxon>
        <taxon>Tracheophyta</taxon>
        <taxon>Spermatophyta</taxon>
        <taxon>Magnoliopsida</taxon>
        <taxon>Liliopsida</taxon>
        <taxon>Asparagales</taxon>
        <taxon>Orchidaceae</taxon>
        <taxon>Vanilloideae</taxon>
        <taxon>Vanilleae</taxon>
        <taxon>Vanilla</taxon>
    </lineage>
</organism>
<gene>
    <name evidence="2" type="ORF">HPP92_005189</name>
</gene>
<dbReference type="AlphaFoldDB" id="A0A835RN15"/>
<feature type="region of interest" description="Disordered" evidence="1">
    <location>
        <begin position="1"/>
        <end position="25"/>
    </location>
</feature>
<evidence type="ECO:0000313" key="2">
    <source>
        <dbReference type="EMBL" id="KAG0491791.1"/>
    </source>
</evidence>
<keyword evidence="3" id="KW-1185">Reference proteome</keyword>
<evidence type="ECO:0000313" key="3">
    <source>
        <dbReference type="Proteomes" id="UP000636800"/>
    </source>
</evidence>
<reference evidence="2 3" key="1">
    <citation type="journal article" date="2020" name="Nat. Food">
        <title>A phased Vanilla planifolia genome enables genetic improvement of flavour and production.</title>
        <authorList>
            <person name="Hasing T."/>
            <person name="Tang H."/>
            <person name="Brym M."/>
            <person name="Khazi F."/>
            <person name="Huang T."/>
            <person name="Chambers A.H."/>
        </authorList>
    </citation>
    <scope>NUCLEOTIDE SEQUENCE [LARGE SCALE GENOMIC DNA]</scope>
    <source>
        <tissue evidence="2">Leaf</tissue>
    </source>
</reference>
<evidence type="ECO:0000256" key="1">
    <source>
        <dbReference type="SAM" id="MobiDB-lite"/>
    </source>
</evidence>
<dbReference type="PANTHER" id="PTHR34541">
    <property type="entry name" value="OS01G0729900 PROTEIN"/>
    <property type="match status" value="1"/>
</dbReference>
<dbReference type="EMBL" id="JADCNL010000002">
    <property type="protein sequence ID" value="KAG0491791.1"/>
    <property type="molecule type" value="Genomic_DNA"/>
</dbReference>
<dbReference type="Proteomes" id="UP000636800">
    <property type="component" value="Chromosome 2"/>
</dbReference>
<name>A0A835RN15_VANPL</name>
<proteinExistence type="predicted"/>
<comment type="caution">
    <text evidence="2">The sequence shown here is derived from an EMBL/GenBank/DDBJ whole genome shotgun (WGS) entry which is preliminary data.</text>
</comment>
<accession>A0A835RN15</accession>